<dbReference type="SMART" id="SM00050">
    <property type="entry name" value="DISIN"/>
    <property type="match status" value="1"/>
</dbReference>
<dbReference type="InterPro" id="IPR000742">
    <property type="entry name" value="EGF"/>
</dbReference>
<dbReference type="CDD" id="cd04269">
    <property type="entry name" value="ZnMc_adamalysin_II_like"/>
    <property type="match status" value="1"/>
</dbReference>
<dbReference type="InterPro" id="IPR034027">
    <property type="entry name" value="Reprolysin_adamalysin"/>
</dbReference>
<protein>
    <submittedName>
        <fullName evidence="11">Uncharacterized protein</fullName>
    </submittedName>
</protein>
<dbReference type="GO" id="GO:0006508">
    <property type="term" value="P:proteolysis"/>
    <property type="evidence" value="ECO:0007669"/>
    <property type="project" value="InterPro"/>
</dbReference>
<dbReference type="PROSITE" id="PS50214">
    <property type="entry name" value="DISINTEGRIN_2"/>
    <property type="match status" value="1"/>
</dbReference>
<dbReference type="GO" id="GO:0005886">
    <property type="term" value="C:plasma membrane"/>
    <property type="evidence" value="ECO:0007669"/>
    <property type="project" value="UniProtKB-ARBA"/>
</dbReference>
<feature type="compositionally biased region" description="Basic and acidic residues" evidence="8">
    <location>
        <begin position="1123"/>
        <end position="1132"/>
    </location>
</feature>
<keyword evidence="7" id="KW-0245">EGF-like domain</keyword>
<keyword evidence="3 9" id="KW-1133">Transmembrane helix</keyword>
<feature type="region of interest" description="Disordered" evidence="8">
    <location>
        <begin position="60"/>
        <end position="108"/>
    </location>
</feature>
<dbReference type="Pfam" id="PF01421">
    <property type="entry name" value="Reprolysin"/>
    <property type="match status" value="1"/>
</dbReference>
<dbReference type="InterPro" id="IPR018358">
    <property type="entry name" value="Disintegrin_CS"/>
</dbReference>
<dbReference type="Pfam" id="PF07974">
    <property type="entry name" value="EGF_2"/>
    <property type="match status" value="1"/>
</dbReference>
<dbReference type="InterPro" id="IPR001762">
    <property type="entry name" value="Disintegrin_dom"/>
</dbReference>
<feature type="region of interest" description="Disordered" evidence="8">
    <location>
        <begin position="1259"/>
        <end position="1318"/>
    </location>
</feature>
<comment type="caution">
    <text evidence="7">Lacks conserved residue(s) required for the propagation of feature annotation.</text>
</comment>
<dbReference type="InterPro" id="IPR002870">
    <property type="entry name" value="Peptidase_M12B_N"/>
</dbReference>
<dbReference type="Proteomes" id="UP000749559">
    <property type="component" value="Unassembled WGS sequence"/>
</dbReference>
<dbReference type="SMART" id="SM00608">
    <property type="entry name" value="ACR"/>
    <property type="match status" value="1"/>
</dbReference>
<feature type="region of interest" description="Disordered" evidence="8">
    <location>
        <begin position="921"/>
        <end position="940"/>
    </location>
</feature>
<feature type="region of interest" description="Disordered" evidence="8">
    <location>
        <begin position="953"/>
        <end position="978"/>
    </location>
</feature>
<dbReference type="Pfam" id="PF00200">
    <property type="entry name" value="Disintegrin"/>
    <property type="match status" value="1"/>
</dbReference>
<accession>A0A8J1UGN3</accession>
<evidence type="ECO:0000256" key="10">
    <source>
        <dbReference type="SAM" id="SignalP"/>
    </source>
</evidence>
<feature type="chain" id="PRO_5043501578" evidence="10">
    <location>
        <begin position="19"/>
        <end position="1358"/>
    </location>
</feature>
<feature type="compositionally biased region" description="Basic residues" evidence="8">
    <location>
        <begin position="953"/>
        <end position="963"/>
    </location>
</feature>
<dbReference type="InterPro" id="IPR006586">
    <property type="entry name" value="ADAM_Cys-rich"/>
</dbReference>
<dbReference type="PROSITE" id="PS50026">
    <property type="entry name" value="EGF_3"/>
    <property type="match status" value="1"/>
</dbReference>
<dbReference type="SUPFAM" id="SSF55486">
    <property type="entry name" value="Metalloproteases ('zincins'), catalytic domain"/>
    <property type="match status" value="1"/>
</dbReference>
<reference evidence="11" key="1">
    <citation type="submission" date="2022-03" db="EMBL/GenBank/DDBJ databases">
        <authorList>
            <person name="Martin C."/>
        </authorList>
    </citation>
    <scope>NUCLEOTIDE SEQUENCE</scope>
</reference>
<gene>
    <name evidence="11" type="ORF">OFUS_LOCUS14499</name>
</gene>
<dbReference type="PROSITE" id="PS00427">
    <property type="entry name" value="DISINTEGRIN_1"/>
    <property type="match status" value="1"/>
</dbReference>
<feature type="region of interest" description="Disordered" evidence="8">
    <location>
        <begin position="1042"/>
        <end position="1153"/>
    </location>
</feature>
<evidence type="ECO:0000313" key="12">
    <source>
        <dbReference type="Proteomes" id="UP000749559"/>
    </source>
</evidence>
<evidence type="ECO:0000256" key="1">
    <source>
        <dbReference type="ARBA" id="ARBA00004479"/>
    </source>
</evidence>
<dbReference type="Gene3D" id="3.40.390.10">
    <property type="entry name" value="Collagenase (Catalytic Domain)"/>
    <property type="match status" value="1"/>
</dbReference>
<evidence type="ECO:0000256" key="6">
    <source>
        <dbReference type="PROSITE-ProRule" id="PRU00068"/>
    </source>
</evidence>
<evidence type="ECO:0000313" key="11">
    <source>
        <dbReference type="EMBL" id="CAH1789079.1"/>
    </source>
</evidence>
<dbReference type="PROSITE" id="PS01186">
    <property type="entry name" value="EGF_2"/>
    <property type="match status" value="1"/>
</dbReference>
<dbReference type="InterPro" id="IPR024079">
    <property type="entry name" value="MetalloPept_cat_dom_sf"/>
</dbReference>
<feature type="disulfide bond" evidence="7">
    <location>
        <begin position="810"/>
        <end position="819"/>
    </location>
</feature>
<dbReference type="PANTHER" id="PTHR11905">
    <property type="entry name" value="ADAM A DISINTEGRIN AND METALLOPROTEASE DOMAIN"/>
    <property type="match status" value="1"/>
</dbReference>
<feature type="signal peptide" evidence="10">
    <location>
        <begin position="1"/>
        <end position="18"/>
    </location>
</feature>
<evidence type="ECO:0000256" key="8">
    <source>
        <dbReference type="SAM" id="MobiDB-lite"/>
    </source>
</evidence>
<evidence type="ECO:0000256" key="9">
    <source>
        <dbReference type="SAM" id="Phobius"/>
    </source>
</evidence>
<feature type="compositionally biased region" description="Basic residues" evidence="8">
    <location>
        <begin position="74"/>
        <end position="97"/>
    </location>
</feature>
<feature type="disulfide bond" evidence="6">
    <location>
        <begin position="608"/>
        <end position="628"/>
    </location>
</feature>
<dbReference type="PANTHER" id="PTHR11905:SF237">
    <property type="entry name" value="MIND-MELD, ISOFORM J"/>
    <property type="match status" value="1"/>
</dbReference>
<feature type="compositionally biased region" description="Low complexity" evidence="8">
    <location>
        <begin position="1100"/>
        <end position="1109"/>
    </location>
</feature>
<dbReference type="InterPro" id="IPR001590">
    <property type="entry name" value="Peptidase_M12B"/>
</dbReference>
<feature type="compositionally biased region" description="Polar residues" evidence="8">
    <location>
        <begin position="1066"/>
        <end position="1077"/>
    </location>
</feature>
<feature type="compositionally biased region" description="Basic residues" evidence="8">
    <location>
        <begin position="1110"/>
        <end position="1120"/>
    </location>
</feature>
<sequence length="1358" mass="152574">MRVWIVLVVLAIVECNLATPEPEDEDVTLTSDISEASPDAQIVMTSSEPAAQKTMTSLENAMTTPSSSHDHNTIKNRGKNRKKLHNHHQRNKNKHKKPGTDVDTDDDSWYDLYDEEIDGEEKVDPEPVEPKEIVDTEPPTMEEITNDNLNKPILDSLTQPYEIIFPTQIRRNGEHIGLSTRDKKSRHKTDHYENVILQLPMFGKKHKIKLQLNTGLLSHVLKQKYFQDEHQIIREGVEHCYYHGKVKKVNISHVALSTCKGIRGLLQIDDETFIILPLPSGRDTLHHPHVVFRTSPSKKRHCANTATGFWAPYSKLHEYDYLRILKKNNMNKRLTRETSDEVKHIKLALVMDHDMYTNRNSSQEELLEYTVQVANILDMYFKQMNTRIALVYVEMWNKENQMSVTTRIREVLHNFLDYKKKLSGLVKYDIAHFVTGREFLGDDVGMAIPDSVCTDRAVAVSQDSNIHEPQQLAGTLTHLIGHNLGIQDDDAACHCDDQSGCFMSGNIKGESSHSPRMFSSCSKEHWKLAVETGLTFCLYDTPKKESFRQECGNGEVERGEECDCTTQDECDSIDPCCDASTCLLKSYSTCRSGPCCHNCTVLSRAYECRAKSSECDVPEFCDGRSGYCPGNSYKQDGQMCSSNDGYCYRGQCRSHSNQCQKTWGSEADNSDVKCYERHNPTGTLMGHCGIDMKTNQKIHCDIRNVGCGMLHCQGGDKYPAWGSHTSFSDTRFGADGKEFQCKVMNGPISESLSVQGLVEDGTKCGEGMVCMNQVCTDATLVFTAEECPTGSNNETCSGRGVCTNTLECFCDPGWTGMTCGEVQNITMTTVTKPPTRKATLPNYWVILDAAMTTVPPHQPTNMTPVGALDMAQKEAISTMWLLVILGSVVGILVIALGLSMLCYRRKNPLTIFDKKNLFGKKESMKSREDEESSEEANANRIISFGNMPSYRKDKRNMWKKKRRMDGEASESEQENEILSHPKDLSMQPEKGILKKTPRSVDDLKRLCAPAKPAPKQFATMPAKTSDIVRPNTLDAIKPFVLDSKSNSNRNSTSSPVDRTELEDLSQSDNEIINTPDSYSIIPGRMSPGFKDDNQSLRSVGSRLSSNGSRHSSRPSSHHGSSHSSKDHLDSPRTTRNNIEQEEPLLKQKSTSSSRIVKLRNLDDLLKEIDSQTLDVSPKYDEPCSSDAEADRQFPRNSFYKQDDDFSASILGNKPSNLMNITNNPMEDVKLYNKPPSPQDFKQLGKPQIKHRQMDNLGLLPFEHSPEESDSFNLNQSPDIFPNPHQREPDAQSSQSDSLEKRSHDLGYHSNTPSVLGDQLMDPDSYIIREIPISNSVNSFTRRNSYSKATHGSVEALPM</sequence>
<dbReference type="InterPro" id="IPR036436">
    <property type="entry name" value="Disintegrin_dom_sf"/>
</dbReference>
<dbReference type="InterPro" id="IPR013111">
    <property type="entry name" value="EGF_extracell"/>
</dbReference>
<keyword evidence="4 9" id="KW-0472">Membrane</keyword>
<dbReference type="EMBL" id="CAIIXF020000007">
    <property type="protein sequence ID" value="CAH1789079.1"/>
    <property type="molecule type" value="Genomic_DNA"/>
</dbReference>
<evidence type="ECO:0000256" key="5">
    <source>
        <dbReference type="ARBA" id="ARBA00023157"/>
    </source>
</evidence>
<feature type="region of interest" description="Disordered" evidence="8">
    <location>
        <begin position="1175"/>
        <end position="1195"/>
    </location>
</feature>
<dbReference type="Pfam" id="PF01562">
    <property type="entry name" value="Pep_M12B_propep"/>
    <property type="match status" value="1"/>
</dbReference>
<evidence type="ECO:0000256" key="4">
    <source>
        <dbReference type="ARBA" id="ARBA00023136"/>
    </source>
</evidence>
<keyword evidence="12" id="KW-1185">Reference proteome</keyword>
<evidence type="ECO:0000256" key="7">
    <source>
        <dbReference type="PROSITE-ProRule" id="PRU00076"/>
    </source>
</evidence>
<name>A0A8J1UGN3_OWEFU</name>
<comment type="subcellular location">
    <subcellularLocation>
        <location evidence="1">Membrane</location>
        <topology evidence="1">Single-pass type I membrane protein</topology>
    </subcellularLocation>
</comment>
<dbReference type="SUPFAM" id="SSF57552">
    <property type="entry name" value="Blood coagulation inhibitor (disintegrin)"/>
    <property type="match status" value="1"/>
</dbReference>
<keyword evidence="2 9" id="KW-0812">Transmembrane</keyword>
<comment type="caution">
    <text evidence="11">The sequence shown here is derived from an EMBL/GenBank/DDBJ whole genome shotgun (WGS) entry which is preliminary data.</text>
</comment>
<keyword evidence="10" id="KW-0732">Signal</keyword>
<dbReference type="Gene3D" id="2.10.25.10">
    <property type="entry name" value="Laminin"/>
    <property type="match status" value="1"/>
</dbReference>
<feature type="transmembrane region" description="Helical" evidence="9">
    <location>
        <begin position="879"/>
        <end position="903"/>
    </location>
</feature>
<feature type="compositionally biased region" description="Basic and acidic residues" evidence="8">
    <location>
        <begin position="1297"/>
        <end position="1306"/>
    </location>
</feature>
<dbReference type="PROSITE" id="PS50215">
    <property type="entry name" value="ADAM_MEPRO"/>
    <property type="match status" value="1"/>
</dbReference>
<proteinExistence type="predicted"/>
<organism evidence="11 12">
    <name type="scientific">Owenia fusiformis</name>
    <name type="common">Polychaete worm</name>
    <dbReference type="NCBI Taxonomy" id="6347"/>
    <lineage>
        <taxon>Eukaryota</taxon>
        <taxon>Metazoa</taxon>
        <taxon>Spiralia</taxon>
        <taxon>Lophotrochozoa</taxon>
        <taxon>Annelida</taxon>
        <taxon>Polychaeta</taxon>
        <taxon>Sedentaria</taxon>
        <taxon>Canalipalpata</taxon>
        <taxon>Sabellida</taxon>
        <taxon>Oweniida</taxon>
        <taxon>Oweniidae</taxon>
        <taxon>Owenia</taxon>
    </lineage>
</organism>
<dbReference type="FunFam" id="3.40.390.10:FF:000002">
    <property type="entry name" value="Disintegrin and metalloproteinase domain-containing protein 22"/>
    <property type="match status" value="1"/>
</dbReference>
<dbReference type="Pfam" id="PF08516">
    <property type="entry name" value="ADAM_CR"/>
    <property type="match status" value="1"/>
</dbReference>
<keyword evidence="5 7" id="KW-1015">Disulfide bond</keyword>
<evidence type="ECO:0000256" key="3">
    <source>
        <dbReference type="ARBA" id="ARBA00022989"/>
    </source>
</evidence>
<evidence type="ECO:0000256" key="2">
    <source>
        <dbReference type="ARBA" id="ARBA00022692"/>
    </source>
</evidence>
<dbReference type="PROSITE" id="PS00022">
    <property type="entry name" value="EGF_1"/>
    <property type="match status" value="1"/>
</dbReference>
<dbReference type="OrthoDB" id="5951731at2759"/>
<dbReference type="GO" id="GO:0004222">
    <property type="term" value="F:metalloendopeptidase activity"/>
    <property type="evidence" value="ECO:0007669"/>
    <property type="project" value="InterPro"/>
</dbReference>
<feature type="compositionally biased region" description="Low complexity" evidence="8">
    <location>
        <begin position="1043"/>
        <end position="1054"/>
    </location>
</feature>
<dbReference type="Gene3D" id="4.10.70.10">
    <property type="entry name" value="Disintegrin domain"/>
    <property type="match status" value="1"/>
</dbReference>